<evidence type="ECO:0000256" key="5">
    <source>
        <dbReference type="SAM" id="Phobius"/>
    </source>
</evidence>
<comment type="subcellular location">
    <subcellularLocation>
        <location evidence="1">Membrane</location>
        <topology evidence="1">Multi-pass membrane protein</topology>
    </subcellularLocation>
</comment>
<keyword evidence="7" id="KW-1185">Reference proteome</keyword>
<reference evidence="6 7" key="1">
    <citation type="submission" date="2024-07" db="EMBL/GenBank/DDBJ databases">
        <title>Description of Labrys sedimenti sp. nov., isolated from a diclofenac-degrading enrichment culture.</title>
        <authorList>
            <person name="Tancsics A."/>
            <person name="Csepanyi A."/>
        </authorList>
    </citation>
    <scope>NUCLEOTIDE SEQUENCE [LARGE SCALE GENOMIC DNA]</scope>
    <source>
        <strain evidence="6 7">LMG 23578</strain>
    </source>
</reference>
<sequence>MSHVIAAILGSTAFLVFARILLTFVFWSSGLAKLIDFSANAAIMESFGLRPGWLVNAATLVLQLGASAAIILNRGAWLAAGALAVFTLLTIPLVHPFWTKTGEEALRDLTVALEHLSLIGGLALAAILARRTPSTVPASAQPAPRRSR</sequence>
<evidence type="ECO:0000256" key="2">
    <source>
        <dbReference type="ARBA" id="ARBA00022692"/>
    </source>
</evidence>
<dbReference type="Proteomes" id="UP001555786">
    <property type="component" value="Unassembled WGS sequence"/>
</dbReference>
<evidence type="ECO:0000256" key="3">
    <source>
        <dbReference type="ARBA" id="ARBA00022989"/>
    </source>
</evidence>
<keyword evidence="4 5" id="KW-0472">Membrane</keyword>
<proteinExistence type="predicted"/>
<comment type="caution">
    <text evidence="6">The sequence shown here is derived from an EMBL/GenBank/DDBJ whole genome shotgun (WGS) entry which is preliminary data.</text>
</comment>
<protein>
    <submittedName>
        <fullName evidence="6">DoxX family protein</fullName>
    </submittedName>
</protein>
<name>A0ABV3PRD6_9HYPH</name>
<evidence type="ECO:0000256" key="4">
    <source>
        <dbReference type="ARBA" id="ARBA00023136"/>
    </source>
</evidence>
<organism evidence="6 7">
    <name type="scientific">Labrys neptuniae</name>
    <dbReference type="NCBI Taxonomy" id="376174"/>
    <lineage>
        <taxon>Bacteria</taxon>
        <taxon>Pseudomonadati</taxon>
        <taxon>Pseudomonadota</taxon>
        <taxon>Alphaproteobacteria</taxon>
        <taxon>Hyphomicrobiales</taxon>
        <taxon>Xanthobacteraceae</taxon>
        <taxon>Labrys</taxon>
    </lineage>
</organism>
<evidence type="ECO:0000313" key="6">
    <source>
        <dbReference type="EMBL" id="MEW9308220.1"/>
    </source>
</evidence>
<evidence type="ECO:0000313" key="7">
    <source>
        <dbReference type="Proteomes" id="UP001555786"/>
    </source>
</evidence>
<keyword evidence="2 5" id="KW-0812">Transmembrane</keyword>
<gene>
    <name evidence="6" type="ORF">ABXS05_21880</name>
</gene>
<dbReference type="Pfam" id="PF07681">
    <property type="entry name" value="DoxX"/>
    <property type="match status" value="1"/>
</dbReference>
<evidence type="ECO:0000256" key="1">
    <source>
        <dbReference type="ARBA" id="ARBA00004141"/>
    </source>
</evidence>
<feature type="transmembrane region" description="Helical" evidence="5">
    <location>
        <begin position="53"/>
        <end position="72"/>
    </location>
</feature>
<dbReference type="InterPro" id="IPR032808">
    <property type="entry name" value="DoxX"/>
</dbReference>
<feature type="transmembrane region" description="Helical" evidence="5">
    <location>
        <begin position="77"/>
        <end position="98"/>
    </location>
</feature>
<dbReference type="EMBL" id="JBFNQD010000008">
    <property type="protein sequence ID" value="MEW9308220.1"/>
    <property type="molecule type" value="Genomic_DNA"/>
</dbReference>
<dbReference type="RefSeq" id="WP_311944437.1">
    <property type="nucleotide sequence ID" value="NZ_JAVSCS010000051.1"/>
</dbReference>
<accession>A0ABV3PRD6</accession>
<feature type="transmembrane region" description="Helical" evidence="5">
    <location>
        <begin position="7"/>
        <end position="27"/>
    </location>
</feature>
<feature type="transmembrane region" description="Helical" evidence="5">
    <location>
        <begin position="110"/>
        <end position="129"/>
    </location>
</feature>
<keyword evidence="3 5" id="KW-1133">Transmembrane helix</keyword>